<dbReference type="AlphaFoldDB" id="A0A2S4PNV4"/>
<dbReference type="Proteomes" id="UP000237438">
    <property type="component" value="Unassembled WGS sequence"/>
</dbReference>
<gene>
    <name evidence="2" type="ORF">EPUL_005807</name>
</gene>
<accession>A0A2S4PNV4</accession>
<protein>
    <submittedName>
        <fullName evidence="2">Uncharacterized protein</fullName>
    </submittedName>
</protein>
<keyword evidence="3" id="KW-1185">Reference proteome</keyword>
<feature type="region of interest" description="Disordered" evidence="1">
    <location>
        <begin position="50"/>
        <end position="74"/>
    </location>
</feature>
<dbReference type="EMBL" id="PEDP01001402">
    <property type="protein sequence ID" value="POS83719.1"/>
    <property type="molecule type" value="Genomic_DNA"/>
</dbReference>
<sequence>MVLDPKRCSTQDSDNEQIENSMEFEDQELSTQILESINFEEDFLSLEELDSQKKNPSFADSNKTTQGDKSKTPLMEKIKGLLDLTSSYLQDLERDHPEIGADFMAILTKGAS</sequence>
<feature type="compositionally biased region" description="Polar residues" evidence="1">
    <location>
        <begin position="54"/>
        <end position="65"/>
    </location>
</feature>
<proteinExistence type="predicted"/>
<feature type="non-terminal residue" evidence="2">
    <location>
        <position position="112"/>
    </location>
</feature>
<dbReference type="OrthoDB" id="10570686at2759"/>
<reference evidence="2 3" key="1">
    <citation type="submission" date="2017-10" db="EMBL/GenBank/DDBJ databases">
        <title>Development of genomic resources for the powdery mildew, Erysiphe pulchra.</title>
        <authorList>
            <person name="Wadl P.A."/>
            <person name="Mack B.M."/>
            <person name="Moore G."/>
            <person name="Beltz S.B."/>
        </authorList>
    </citation>
    <scope>NUCLEOTIDE SEQUENCE [LARGE SCALE GENOMIC DNA]</scope>
    <source>
        <strain evidence="2">Cflorida</strain>
    </source>
</reference>
<comment type="caution">
    <text evidence="2">The sequence shown here is derived from an EMBL/GenBank/DDBJ whole genome shotgun (WGS) entry which is preliminary data.</text>
</comment>
<evidence type="ECO:0000313" key="2">
    <source>
        <dbReference type="EMBL" id="POS83719.1"/>
    </source>
</evidence>
<evidence type="ECO:0000256" key="1">
    <source>
        <dbReference type="SAM" id="MobiDB-lite"/>
    </source>
</evidence>
<feature type="compositionally biased region" description="Acidic residues" evidence="1">
    <location>
        <begin position="13"/>
        <end position="24"/>
    </location>
</feature>
<feature type="region of interest" description="Disordered" evidence="1">
    <location>
        <begin position="1"/>
        <end position="24"/>
    </location>
</feature>
<name>A0A2S4PNV4_9PEZI</name>
<evidence type="ECO:0000313" key="3">
    <source>
        <dbReference type="Proteomes" id="UP000237438"/>
    </source>
</evidence>
<organism evidence="2 3">
    <name type="scientific">Erysiphe pulchra</name>
    <dbReference type="NCBI Taxonomy" id="225359"/>
    <lineage>
        <taxon>Eukaryota</taxon>
        <taxon>Fungi</taxon>
        <taxon>Dikarya</taxon>
        <taxon>Ascomycota</taxon>
        <taxon>Pezizomycotina</taxon>
        <taxon>Leotiomycetes</taxon>
        <taxon>Erysiphales</taxon>
        <taxon>Erysiphaceae</taxon>
        <taxon>Erysiphe</taxon>
    </lineage>
</organism>